<protein>
    <submittedName>
        <fullName evidence="2">Phage portal protein</fullName>
    </submittedName>
</protein>
<accession>A0A2N7S688</accession>
<organism evidence="2 3">
    <name type="scientific">Glutamicibacter arilaitensis</name>
    <dbReference type="NCBI Taxonomy" id="256701"/>
    <lineage>
        <taxon>Bacteria</taxon>
        <taxon>Bacillati</taxon>
        <taxon>Actinomycetota</taxon>
        <taxon>Actinomycetes</taxon>
        <taxon>Micrococcales</taxon>
        <taxon>Micrococcaceae</taxon>
        <taxon>Glutamicibacter</taxon>
    </lineage>
</organism>
<dbReference type="EMBL" id="PNQX01000001">
    <property type="protein sequence ID" value="PMQ21627.1"/>
    <property type="molecule type" value="Genomic_DNA"/>
</dbReference>
<dbReference type="NCBIfam" id="TIGR01537">
    <property type="entry name" value="portal_HK97"/>
    <property type="match status" value="1"/>
</dbReference>
<dbReference type="Proteomes" id="UP000235739">
    <property type="component" value="Unassembled WGS sequence"/>
</dbReference>
<feature type="region of interest" description="Disordered" evidence="1">
    <location>
        <begin position="400"/>
        <end position="436"/>
    </location>
</feature>
<dbReference type="RefSeq" id="WP_102598108.1">
    <property type="nucleotide sequence ID" value="NZ_JBQQLK010000020.1"/>
</dbReference>
<sequence>MAFVVSRGQVAELSRPRVASAVSMNLTSDYSLAYGKIWQRHGSVQTVVNFLGRNVASLGLHLFRRVGDSDRERVRDHPVSALFSKPAPGMTPYAFMDAMVRDLAIYDRYLALKVKTDDGLGALLRIPPTMWSVSDKGTWYAAESFKVAGAKGEKTYKADDVVAILGYSPDAELGGVSSLESLRQVLAEEYEAARMRQQTFRNGARASGYLERPAPLAGQAAWSKEARDRFRAGWRAQYTGGGPEAGGTPILEDGMKFSAAQITAKDLQYIESRKLTREEVASAYFIPPPMVGILDNATFSNIKEQHKHLYQDTLGPWLQRIQQELMRQVVPEFDGSGDLYLEFNLEEKMRGSFEDQAAQLQTSVGGPWMLRNEARAMRNLPAIEGGDELIVPLNVIEGGQASPRDSAPESGAAAGPRPVAKLGTVSGVKAPEPTDEDRDRAVGVMRGFFRRQGSVVASLLGAGSVDWWDSERWDAELADDLFRVLSDVSGSIGPAMAAELGFDPGAYDMDRTLKFLRAVAKSRAGAVNAATWTALLAAVADDSDDSPSPAAVFADAEESRSITAGQAIVTTAAGFAAVEAGRQMMSGRKTFKQWVVTSSNPRSEHAAMNGETVPIDQPFSNGMDWPGDPTGGAENVANCRCRVDVIIEE</sequence>
<name>A0A2N7S688_9MICC</name>
<comment type="caution">
    <text evidence="2">The sequence shown here is derived from an EMBL/GenBank/DDBJ whole genome shotgun (WGS) entry which is preliminary data.</text>
</comment>
<dbReference type="Pfam" id="PF04860">
    <property type="entry name" value="Phage_portal"/>
    <property type="match status" value="1"/>
</dbReference>
<dbReference type="InterPro" id="IPR006427">
    <property type="entry name" value="Portal_HK97"/>
</dbReference>
<gene>
    <name evidence="2" type="ORF">CIK84_08885</name>
</gene>
<evidence type="ECO:0000313" key="2">
    <source>
        <dbReference type="EMBL" id="PMQ21627.1"/>
    </source>
</evidence>
<evidence type="ECO:0000256" key="1">
    <source>
        <dbReference type="SAM" id="MobiDB-lite"/>
    </source>
</evidence>
<proteinExistence type="predicted"/>
<dbReference type="InterPro" id="IPR006944">
    <property type="entry name" value="Phage/GTA_portal"/>
</dbReference>
<dbReference type="AlphaFoldDB" id="A0A2N7S688"/>
<reference evidence="2 3" key="1">
    <citation type="journal article" date="2017" name="Elife">
        <title>Extensive horizontal gene transfer in cheese-associated bacteria.</title>
        <authorList>
            <person name="Bonham K.S."/>
            <person name="Wolfe B.E."/>
            <person name="Dutton R.J."/>
        </authorList>
    </citation>
    <scope>NUCLEOTIDE SEQUENCE [LARGE SCALE GENOMIC DNA]</scope>
    <source>
        <strain evidence="2 3">JB182</strain>
    </source>
</reference>
<evidence type="ECO:0000313" key="3">
    <source>
        <dbReference type="Proteomes" id="UP000235739"/>
    </source>
</evidence>